<keyword evidence="10 15" id="KW-0234">DNA repair</keyword>
<dbReference type="HAMAP" id="MF_00103">
    <property type="entry name" value="Fapy_DNA_glycosyl"/>
    <property type="match status" value="1"/>
</dbReference>
<keyword evidence="5 15" id="KW-0227">DNA damage</keyword>
<dbReference type="PANTHER" id="PTHR22993">
    <property type="entry name" value="FORMAMIDOPYRIMIDINE-DNA GLYCOSYLASE"/>
    <property type="match status" value="1"/>
</dbReference>
<keyword evidence="12 15" id="KW-0511">Multifunctional enzyme</keyword>
<evidence type="ECO:0000256" key="10">
    <source>
        <dbReference type="ARBA" id="ARBA00023204"/>
    </source>
</evidence>
<dbReference type="OrthoDB" id="9800855at2"/>
<dbReference type="InterPro" id="IPR000214">
    <property type="entry name" value="Znf_DNA_glyclase/AP_lyase"/>
</dbReference>
<dbReference type="InterPro" id="IPR020629">
    <property type="entry name" value="FPG_Glyclase"/>
</dbReference>
<evidence type="ECO:0000256" key="2">
    <source>
        <dbReference type="ARBA" id="ARBA00009409"/>
    </source>
</evidence>
<dbReference type="RefSeq" id="WP_087908624.1">
    <property type="nucleotide sequence ID" value="NZ_NAIA01000001.1"/>
</dbReference>
<dbReference type="GO" id="GO:0006284">
    <property type="term" value="P:base-excision repair"/>
    <property type="evidence" value="ECO:0007669"/>
    <property type="project" value="InterPro"/>
</dbReference>
<dbReference type="PANTHER" id="PTHR22993:SF9">
    <property type="entry name" value="FORMAMIDOPYRIMIDINE-DNA GLYCOSYLASE"/>
    <property type="match status" value="1"/>
</dbReference>
<name>A0A210S015_9BURK</name>
<keyword evidence="4 15" id="KW-0479">Metal-binding</keyword>
<evidence type="ECO:0000256" key="4">
    <source>
        <dbReference type="ARBA" id="ARBA00022723"/>
    </source>
</evidence>
<feature type="binding site" evidence="15">
    <location>
        <position position="158"/>
    </location>
    <ligand>
        <name>DNA</name>
        <dbReference type="ChEBI" id="CHEBI:16991"/>
    </ligand>
</feature>
<feature type="active site" description="Proton donor" evidence="15">
    <location>
        <position position="3"/>
    </location>
</feature>
<dbReference type="SMART" id="SM01232">
    <property type="entry name" value="H2TH"/>
    <property type="match status" value="1"/>
</dbReference>
<evidence type="ECO:0000256" key="14">
    <source>
        <dbReference type="ARBA" id="ARBA00044632"/>
    </source>
</evidence>
<dbReference type="SUPFAM" id="SSF46946">
    <property type="entry name" value="S13-like H2TH domain"/>
    <property type="match status" value="1"/>
</dbReference>
<evidence type="ECO:0000256" key="8">
    <source>
        <dbReference type="ARBA" id="ARBA00022833"/>
    </source>
</evidence>
<comment type="cofactor">
    <cofactor evidence="15">
        <name>Zn(2+)</name>
        <dbReference type="ChEBI" id="CHEBI:29105"/>
    </cofactor>
    <text evidence="15">Binds 1 zinc ion per subunit.</text>
</comment>
<evidence type="ECO:0000256" key="3">
    <source>
        <dbReference type="ARBA" id="ARBA00011245"/>
    </source>
</evidence>
<dbReference type="AlphaFoldDB" id="A0A210S015"/>
<comment type="catalytic activity">
    <reaction evidence="14 15">
        <text>2'-deoxyribonucleotide-(2'-deoxyribose 5'-phosphate)-2'-deoxyribonucleotide-DNA = a 3'-end 2'-deoxyribonucleotide-(2,3-dehydro-2,3-deoxyribose 5'-phosphate)-DNA + a 5'-end 5'-phospho-2'-deoxyribonucleoside-DNA + H(+)</text>
        <dbReference type="Rhea" id="RHEA:66592"/>
        <dbReference type="Rhea" id="RHEA-COMP:13180"/>
        <dbReference type="Rhea" id="RHEA-COMP:16897"/>
        <dbReference type="Rhea" id="RHEA-COMP:17067"/>
        <dbReference type="ChEBI" id="CHEBI:15378"/>
        <dbReference type="ChEBI" id="CHEBI:136412"/>
        <dbReference type="ChEBI" id="CHEBI:157695"/>
        <dbReference type="ChEBI" id="CHEBI:167181"/>
        <dbReference type="EC" id="4.2.99.18"/>
    </reaction>
</comment>
<evidence type="ECO:0000313" key="18">
    <source>
        <dbReference type="EMBL" id="OWF66599.1"/>
    </source>
</evidence>
<evidence type="ECO:0000256" key="7">
    <source>
        <dbReference type="ARBA" id="ARBA00022801"/>
    </source>
</evidence>
<dbReference type="SUPFAM" id="SSF57716">
    <property type="entry name" value="Glucocorticoid receptor-like (DNA-binding domain)"/>
    <property type="match status" value="1"/>
</dbReference>
<keyword evidence="7 15" id="KW-0378">Hydrolase</keyword>
<protein>
    <recommendedName>
        <fullName evidence="15">Formamidopyrimidine-DNA glycosylase</fullName>
        <shortName evidence="15">Fapy-DNA glycosylase</shortName>
        <ecNumber evidence="15">3.2.2.23</ecNumber>
    </recommendedName>
    <alternativeName>
        <fullName evidence="15">DNA-(apurinic or apyrimidinic site) lyase MutM</fullName>
        <shortName evidence="15">AP lyase MutM</shortName>
        <ecNumber evidence="15">4.2.99.18</ecNumber>
    </alternativeName>
</protein>
<comment type="subunit">
    <text evidence="3 15">Monomer.</text>
</comment>
<dbReference type="PROSITE" id="PS01242">
    <property type="entry name" value="ZF_FPG_1"/>
    <property type="match status" value="1"/>
</dbReference>
<comment type="similarity">
    <text evidence="2 15">Belongs to the FPG family.</text>
</comment>
<comment type="catalytic activity">
    <reaction evidence="1 15">
        <text>Hydrolysis of DNA containing ring-opened 7-methylguanine residues, releasing 2,6-diamino-4-hydroxy-5-(N-methyl)formamidopyrimidine.</text>
        <dbReference type="EC" id="3.2.2.23"/>
    </reaction>
</comment>
<accession>A0A210S015</accession>
<gene>
    <name evidence="15" type="primary">mutM</name>
    <name evidence="15" type="synonym">fpg</name>
    <name evidence="18" type="ORF">B6A14_01045</name>
</gene>
<feature type="active site" description="Proton donor; for beta-elimination activity" evidence="15">
    <location>
        <position position="58"/>
    </location>
</feature>
<evidence type="ECO:0000259" key="17">
    <source>
        <dbReference type="PROSITE" id="PS51068"/>
    </source>
</evidence>
<dbReference type="EC" id="3.2.2.23" evidence="15"/>
<dbReference type="InterPro" id="IPR015886">
    <property type="entry name" value="H2TH_FPG"/>
</dbReference>
<dbReference type="Proteomes" id="UP000196880">
    <property type="component" value="Unassembled WGS sequence"/>
</dbReference>
<reference evidence="18 19" key="1">
    <citation type="submission" date="2017-03" db="EMBL/GenBank/DDBJ databases">
        <title>New species Polynucleobacter sp. MWH-EgelM1-30-B4.</title>
        <authorList>
            <person name="Hahn M.W."/>
        </authorList>
    </citation>
    <scope>NUCLEOTIDE SEQUENCE [LARGE SCALE GENOMIC DNA]</scope>
    <source>
        <strain evidence="18 19">MWH-EgelM1-30-B4</strain>
    </source>
</reference>
<keyword evidence="19" id="KW-1185">Reference proteome</keyword>
<dbReference type="InterPro" id="IPR010663">
    <property type="entry name" value="Znf_FPG/IleRS"/>
</dbReference>
<dbReference type="NCBIfam" id="NF002211">
    <property type="entry name" value="PRK01103.1"/>
    <property type="match status" value="1"/>
</dbReference>
<evidence type="ECO:0000256" key="13">
    <source>
        <dbReference type="ARBA" id="ARBA00023295"/>
    </source>
</evidence>
<dbReference type="InterPro" id="IPR035937">
    <property type="entry name" value="FPG_N"/>
</dbReference>
<feature type="domain" description="Formamidopyrimidine-DNA glycosylase catalytic" evidence="17">
    <location>
        <begin position="2"/>
        <end position="112"/>
    </location>
</feature>
<organism evidence="18 19">
    <name type="scientific">Polynucleobacter hirudinilacicola</name>
    <dbReference type="NCBI Taxonomy" id="1743166"/>
    <lineage>
        <taxon>Bacteria</taxon>
        <taxon>Pseudomonadati</taxon>
        <taxon>Pseudomonadota</taxon>
        <taxon>Betaproteobacteria</taxon>
        <taxon>Burkholderiales</taxon>
        <taxon>Burkholderiaceae</taxon>
        <taxon>Polynucleobacter</taxon>
    </lineage>
</organism>
<keyword evidence="6 15" id="KW-0863">Zinc-finger</keyword>
<keyword evidence="11 15" id="KW-0456">Lyase</keyword>
<dbReference type="SUPFAM" id="SSF81624">
    <property type="entry name" value="N-terminal domain of MutM-like DNA repair proteins"/>
    <property type="match status" value="1"/>
</dbReference>
<dbReference type="InterPro" id="IPR015887">
    <property type="entry name" value="DNA_glyclase_Znf_dom_DNA_BS"/>
</dbReference>
<comment type="caution">
    <text evidence="18">The sequence shown here is derived from an EMBL/GenBank/DDBJ whole genome shotgun (WGS) entry which is preliminary data.</text>
</comment>
<feature type="binding site" evidence="15">
    <location>
        <position position="91"/>
    </location>
    <ligand>
        <name>DNA</name>
        <dbReference type="ChEBI" id="CHEBI:16991"/>
    </ligand>
</feature>
<dbReference type="GO" id="GO:0003684">
    <property type="term" value="F:damaged DNA binding"/>
    <property type="evidence" value="ECO:0007669"/>
    <property type="project" value="InterPro"/>
</dbReference>
<dbReference type="PROSITE" id="PS51066">
    <property type="entry name" value="ZF_FPG_2"/>
    <property type="match status" value="1"/>
</dbReference>
<dbReference type="PROSITE" id="PS51068">
    <property type="entry name" value="FPG_CAT"/>
    <property type="match status" value="1"/>
</dbReference>
<dbReference type="GO" id="GO:0034039">
    <property type="term" value="F:8-oxo-7,8-dihydroguanine DNA N-glycosylase activity"/>
    <property type="evidence" value="ECO:0007669"/>
    <property type="project" value="TreeGrafter"/>
</dbReference>
<evidence type="ECO:0000256" key="5">
    <source>
        <dbReference type="ARBA" id="ARBA00022763"/>
    </source>
</evidence>
<keyword evidence="9 15" id="KW-0238">DNA-binding</keyword>
<keyword evidence="8 15" id="KW-0862">Zinc</keyword>
<dbReference type="Gene3D" id="1.10.8.50">
    <property type="match status" value="1"/>
</dbReference>
<comment type="function">
    <text evidence="15">Involved in base excision repair of DNA damaged by oxidation or by mutagenic agents. Acts as DNA glycosylase that recognizes and removes damaged bases. Has a preference for oxidized purines, such as 7,8-dihydro-8-oxoguanine (8-oxoG). Has AP (apurinic/apyrimidinic) lyase activity and introduces nicks in the DNA strand. Cleaves the DNA backbone by beta-delta elimination to generate a single-strand break at the site of the removed base with both 3'- and 5'-phosphates.</text>
</comment>
<dbReference type="NCBIfam" id="TIGR00577">
    <property type="entry name" value="fpg"/>
    <property type="match status" value="1"/>
</dbReference>
<dbReference type="EC" id="4.2.99.18" evidence="15"/>
<dbReference type="InterPro" id="IPR010979">
    <property type="entry name" value="Ribosomal_uS13-like_H2TH"/>
</dbReference>
<sequence length="278" mass="30645">MPELPEVEVTRLGIAPHLEGRKVSAVKVLDGRLRWPVPSNLPKLLSGQKVRSIARRGKYLLLEMDTGHLLIHLGMTGTLRVLPSSDPLKLHDRVTFEFGKLSLRLHDPRKFGAVLWHANTKGPLEKNILLQKLGVEPFSEEFAGELGADVLYRNSRKRSVAVKQFLLAGQAVVGVGNIYCSESLFEAGIHPAKAAGKLTRPQCSRLANAVRLILKKAIAAGGSSLKDFVNSEGDPGHFMVQTKVYDRKGLPCKLCKTPIAQLVQGQRSTYFCPQCQKR</sequence>
<proteinExistence type="inferred from homology"/>
<evidence type="ECO:0000313" key="19">
    <source>
        <dbReference type="Proteomes" id="UP000196880"/>
    </source>
</evidence>
<evidence type="ECO:0000256" key="1">
    <source>
        <dbReference type="ARBA" id="ARBA00001668"/>
    </source>
</evidence>
<dbReference type="Gene3D" id="3.20.190.10">
    <property type="entry name" value="MutM-like, N-terminal"/>
    <property type="match status" value="1"/>
</dbReference>
<dbReference type="Pfam" id="PF06831">
    <property type="entry name" value="H2TH"/>
    <property type="match status" value="1"/>
</dbReference>
<dbReference type="Pfam" id="PF06827">
    <property type="entry name" value="zf-FPG_IleRS"/>
    <property type="match status" value="1"/>
</dbReference>
<evidence type="ECO:0000256" key="9">
    <source>
        <dbReference type="ARBA" id="ARBA00023125"/>
    </source>
</evidence>
<feature type="domain" description="FPG-type" evidence="16">
    <location>
        <begin position="243"/>
        <end position="277"/>
    </location>
</feature>
<dbReference type="EMBL" id="NAIA01000001">
    <property type="protein sequence ID" value="OWF66599.1"/>
    <property type="molecule type" value="Genomic_DNA"/>
</dbReference>
<evidence type="ECO:0000256" key="11">
    <source>
        <dbReference type="ARBA" id="ARBA00023239"/>
    </source>
</evidence>
<feature type="binding site" evidence="15">
    <location>
        <position position="109"/>
    </location>
    <ligand>
        <name>DNA</name>
        <dbReference type="ChEBI" id="CHEBI:16991"/>
    </ligand>
</feature>
<dbReference type="CDD" id="cd08966">
    <property type="entry name" value="EcFpg-like_N"/>
    <property type="match status" value="1"/>
</dbReference>
<dbReference type="GO" id="GO:0140078">
    <property type="term" value="F:class I DNA-(apurinic or apyrimidinic site) endonuclease activity"/>
    <property type="evidence" value="ECO:0007669"/>
    <property type="project" value="UniProtKB-EC"/>
</dbReference>
<dbReference type="SMART" id="SM00898">
    <property type="entry name" value="Fapy_DNA_glyco"/>
    <property type="match status" value="1"/>
</dbReference>
<evidence type="ECO:0000256" key="12">
    <source>
        <dbReference type="ARBA" id="ARBA00023268"/>
    </source>
</evidence>
<dbReference type="InterPro" id="IPR012319">
    <property type="entry name" value="FPG_cat"/>
</dbReference>
<evidence type="ECO:0000256" key="6">
    <source>
        <dbReference type="ARBA" id="ARBA00022771"/>
    </source>
</evidence>
<dbReference type="Pfam" id="PF01149">
    <property type="entry name" value="Fapy_DNA_glyco"/>
    <property type="match status" value="1"/>
</dbReference>
<evidence type="ECO:0000259" key="16">
    <source>
        <dbReference type="PROSITE" id="PS51066"/>
    </source>
</evidence>
<feature type="active site" description="Proton donor; for delta-elimination activity" evidence="15">
    <location>
        <position position="267"/>
    </location>
</feature>
<feature type="active site" description="Schiff-base intermediate with DNA" evidence="15">
    <location>
        <position position="2"/>
    </location>
</feature>
<keyword evidence="13 15" id="KW-0326">Glycosidase</keyword>
<dbReference type="GO" id="GO:0008270">
    <property type="term" value="F:zinc ion binding"/>
    <property type="evidence" value="ECO:0007669"/>
    <property type="project" value="UniProtKB-UniRule"/>
</dbReference>
<dbReference type="FunFam" id="1.10.8.50:FF:000003">
    <property type="entry name" value="Formamidopyrimidine-DNA glycosylase"/>
    <property type="match status" value="1"/>
</dbReference>
<evidence type="ECO:0000256" key="15">
    <source>
        <dbReference type="HAMAP-Rule" id="MF_00103"/>
    </source>
</evidence>